<dbReference type="Gene3D" id="2.60.40.770">
    <property type="match status" value="1"/>
</dbReference>
<keyword evidence="7" id="KW-1185">Reference proteome</keyword>
<dbReference type="InterPro" id="IPR039670">
    <property type="entry name" value="NPC2-like"/>
</dbReference>
<dbReference type="PANTHER" id="PTHR11306:SF68">
    <property type="entry name" value="NPC INTRACELLULAR CHOLESTEROL TRANSPORTER 2"/>
    <property type="match status" value="1"/>
</dbReference>
<dbReference type="SMART" id="SM00737">
    <property type="entry name" value="ML"/>
    <property type="match status" value="1"/>
</dbReference>
<feature type="signal peptide" evidence="4">
    <location>
        <begin position="1"/>
        <end position="18"/>
    </location>
</feature>
<gene>
    <name evidence="6" type="ORF">PV328_009406</name>
</gene>
<evidence type="ECO:0000259" key="5">
    <source>
        <dbReference type="SMART" id="SM00737"/>
    </source>
</evidence>
<reference evidence="6" key="1">
    <citation type="journal article" date="2023" name="bioRxiv">
        <title>Scaffold-level genome assemblies of two parasitoid biocontrol wasps reveal the parthenogenesis mechanism and an associated novel virus.</title>
        <authorList>
            <person name="Inwood S."/>
            <person name="Skelly J."/>
            <person name="Guhlin J."/>
            <person name="Harrop T."/>
            <person name="Goldson S."/>
            <person name="Dearden P."/>
        </authorList>
    </citation>
    <scope>NUCLEOTIDE SEQUENCE</scope>
    <source>
        <strain evidence="6">Irish</strain>
        <tissue evidence="6">Whole body</tissue>
    </source>
</reference>
<evidence type="ECO:0000256" key="4">
    <source>
        <dbReference type="SAM" id="SignalP"/>
    </source>
</evidence>
<comment type="subcellular location">
    <subcellularLocation>
        <location evidence="1">Secreted</location>
    </subcellularLocation>
</comment>
<sequence length="148" mass="16035">MFKAISLLVLCLCGFSSAAYSDCGSEVGQYTQVSITNCDPNADKCILVRGTTVTITIDFTISEPVNTVTAVVLREQSGTITPIPIPNPNACTDPNSGISCPLSGDTFRYKYTLSISYLYPKMAGNVLWKLQDEDKKNIVCVKIPAEIQ</sequence>
<feature type="domain" description="MD-2-related lipid-recognition" evidence="5">
    <location>
        <begin position="20"/>
        <end position="145"/>
    </location>
</feature>
<dbReference type="FunFam" id="2.60.40.770:FF:000001">
    <property type="entry name" value="NPC intracellular cholesterol transporter 2"/>
    <property type="match status" value="1"/>
</dbReference>
<dbReference type="InterPro" id="IPR014756">
    <property type="entry name" value="Ig_E-set"/>
</dbReference>
<dbReference type="Pfam" id="PF02221">
    <property type="entry name" value="E1_DerP2_DerF2"/>
    <property type="match status" value="1"/>
</dbReference>
<keyword evidence="4" id="KW-0732">Signal</keyword>
<dbReference type="GO" id="GO:0005576">
    <property type="term" value="C:extracellular region"/>
    <property type="evidence" value="ECO:0007669"/>
    <property type="project" value="UniProtKB-SubCell"/>
</dbReference>
<evidence type="ECO:0000256" key="3">
    <source>
        <dbReference type="ARBA" id="ARBA00022525"/>
    </source>
</evidence>
<keyword evidence="3" id="KW-0964">Secreted</keyword>
<accession>A0AA39EX66</accession>
<dbReference type="GO" id="GO:0032934">
    <property type="term" value="F:sterol binding"/>
    <property type="evidence" value="ECO:0007669"/>
    <property type="project" value="InterPro"/>
</dbReference>
<dbReference type="SUPFAM" id="SSF81296">
    <property type="entry name" value="E set domains"/>
    <property type="match status" value="1"/>
</dbReference>
<evidence type="ECO:0000313" key="7">
    <source>
        <dbReference type="Proteomes" id="UP001168990"/>
    </source>
</evidence>
<organism evidence="6 7">
    <name type="scientific">Microctonus aethiopoides</name>
    <dbReference type="NCBI Taxonomy" id="144406"/>
    <lineage>
        <taxon>Eukaryota</taxon>
        <taxon>Metazoa</taxon>
        <taxon>Ecdysozoa</taxon>
        <taxon>Arthropoda</taxon>
        <taxon>Hexapoda</taxon>
        <taxon>Insecta</taxon>
        <taxon>Pterygota</taxon>
        <taxon>Neoptera</taxon>
        <taxon>Endopterygota</taxon>
        <taxon>Hymenoptera</taxon>
        <taxon>Apocrita</taxon>
        <taxon>Ichneumonoidea</taxon>
        <taxon>Braconidae</taxon>
        <taxon>Euphorinae</taxon>
        <taxon>Microctonus</taxon>
    </lineage>
</organism>
<dbReference type="PANTHER" id="PTHR11306">
    <property type="entry name" value="NIEMANN PICK TYPE C2 PROTEIN NPC2-RELATED"/>
    <property type="match status" value="1"/>
</dbReference>
<protein>
    <recommendedName>
        <fullName evidence="5">MD-2-related lipid-recognition domain-containing protein</fullName>
    </recommendedName>
</protein>
<comment type="caution">
    <text evidence="6">The sequence shown here is derived from an EMBL/GenBank/DDBJ whole genome shotgun (WGS) entry which is preliminary data.</text>
</comment>
<evidence type="ECO:0000313" key="6">
    <source>
        <dbReference type="EMBL" id="KAK0158399.1"/>
    </source>
</evidence>
<dbReference type="AlphaFoldDB" id="A0AA39EX66"/>
<comment type="similarity">
    <text evidence="2">Belongs to the NPC2 family.</text>
</comment>
<dbReference type="GO" id="GO:0015918">
    <property type="term" value="P:sterol transport"/>
    <property type="evidence" value="ECO:0007669"/>
    <property type="project" value="InterPro"/>
</dbReference>
<dbReference type="InterPro" id="IPR003172">
    <property type="entry name" value="ML_dom"/>
</dbReference>
<evidence type="ECO:0000256" key="1">
    <source>
        <dbReference type="ARBA" id="ARBA00004613"/>
    </source>
</evidence>
<dbReference type="EMBL" id="JAQQBS010001424">
    <property type="protein sequence ID" value="KAK0158399.1"/>
    <property type="molecule type" value="Genomic_DNA"/>
</dbReference>
<proteinExistence type="inferred from homology"/>
<dbReference type="Proteomes" id="UP001168990">
    <property type="component" value="Unassembled WGS sequence"/>
</dbReference>
<name>A0AA39EX66_9HYME</name>
<evidence type="ECO:0000256" key="2">
    <source>
        <dbReference type="ARBA" id="ARBA00006370"/>
    </source>
</evidence>
<reference evidence="6" key="2">
    <citation type="submission" date="2023-03" db="EMBL/GenBank/DDBJ databases">
        <authorList>
            <person name="Inwood S.N."/>
            <person name="Skelly J.G."/>
            <person name="Guhlin J."/>
            <person name="Harrop T.W.R."/>
            <person name="Goldson S.G."/>
            <person name="Dearden P.K."/>
        </authorList>
    </citation>
    <scope>NUCLEOTIDE SEQUENCE</scope>
    <source>
        <strain evidence="6">Irish</strain>
        <tissue evidence="6">Whole body</tissue>
    </source>
</reference>
<feature type="chain" id="PRO_5041272037" description="MD-2-related lipid-recognition domain-containing protein" evidence="4">
    <location>
        <begin position="19"/>
        <end position="148"/>
    </location>
</feature>